<reference evidence="1 2" key="1">
    <citation type="journal article" date="2015" name="Nature">
        <title>rRNA introns, odd ribosomes, and small enigmatic genomes across a large radiation of phyla.</title>
        <authorList>
            <person name="Brown C.T."/>
            <person name="Hug L.A."/>
            <person name="Thomas B.C."/>
            <person name="Sharon I."/>
            <person name="Castelle C.J."/>
            <person name="Singh A."/>
            <person name="Wilkins M.J."/>
            <person name="Williams K.H."/>
            <person name="Banfield J.F."/>
        </authorList>
    </citation>
    <scope>NUCLEOTIDE SEQUENCE [LARGE SCALE GENOMIC DNA]</scope>
</reference>
<dbReference type="AlphaFoldDB" id="A0A0G0H593"/>
<dbReference type="Proteomes" id="UP000034471">
    <property type="component" value="Unassembled WGS sequence"/>
</dbReference>
<evidence type="ECO:0000313" key="2">
    <source>
        <dbReference type="Proteomes" id="UP000034471"/>
    </source>
</evidence>
<comment type="caution">
    <text evidence="1">The sequence shown here is derived from an EMBL/GenBank/DDBJ whole genome shotgun (WGS) entry which is preliminary data.</text>
</comment>
<proteinExistence type="predicted"/>
<organism evidence="1 2">
    <name type="scientific">Candidatus Roizmanbacteria bacterium GW2011_GWA2_37_7</name>
    <dbReference type="NCBI Taxonomy" id="1618481"/>
    <lineage>
        <taxon>Bacteria</taxon>
        <taxon>Candidatus Roizmaniibacteriota</taxon>
    </lineage>
</organism>
<gene>
    <name evidence="1" type="ORF">US54_C0037G0005</name>
</gene>
<evidence type="ECO:0000313" key="1">
    <source>
        <dbReference type="EMBL" id="KKQ37317.1"/>
    </source>
</evidence>
<dbReference type="EMBL" id="LBTJ01000037">
    <property type="protein sequence ID" value="KKQ37317.1"/>
    <property type="molecule type" value="Genomic_DNA"/>
</dbReference>
<name>A0A0G0H593_9BACT</name>
<protein>
    <submittedName>
        <fullName evidence="1">Uncharacterized protein</fullName>
    </submittedName>
</protein>
<dbReference type="STRING" id="1618481.US54_C0037G0005"/>
<accession>A0A0G0H593</accession>
<sequence length="215" mass="25104">MEKIKIHKKFLFTEVELIRYLKTVKKFSKIENEILATLTYKKAYDKLHSVNTLVSFPYKENQETTISKRPLFLAKDIGNLIKEFAEENSPIDSLLVNPTKKRNAIIRPLQIKFVGKGNSELLTENTILNFIKRKSHYEKNNYTLVLVLEGKTKIKLRKVVDWLKTNFFPFGEIVLISPDNKTGIIEFFQLKPSKETFSSIKIDKDEMLSAFNKIR</sequence>